<name>A0AAV3P163_LITER</name>
<gene>
    <name evidence="3" type="ORF">LIER_04331</name>
</gene>
<comment type="caution">
    <text evidence="3">The sequence shown here is derived from an EMBL/GenBank/DDBJ whole genome shotgun (WGS) entry which is preliminary data.</text>
</comment>
<dbReference type="Pfam" id="PF00226">
    <property type="entry name" value="DnaJ"/>
    <property type="match status" value="1"/>
</dbReference>
<dbReference type="Proteomes" id="UP001454036">
    <property type="component" value="Unassembled WGS sequence"/>
</dbReference>
<dbReference type="AlphaFoldDB" id="A0AAV3P163"/>
<dbReference type="CDD" id="cd06257">
    <property type="entry name" value="DnaJ"/>
    <property type="match status" value="1"/>
</dbReference>
<dbReference type="InterPro" id="IPR036869">
    <property type="entry name" value="J_dom_sf"/>
</dbReference>
<dbReference type="InterPro" id="IPR024593">
    <property type="entry name" value="DUF3444"/>
</dbReference>
<dbReference type="EMBL" id="BAABME010000550">
    <property type="protein sequence ID" value="GAA0143718.1"/>
    <property type="molecule type" value="Genomic_DNA"/>
</dbReference>
<organism evidence="3 4">
    <name type="scientific">Lithospermum erythrorhizon</name>
    <name type="common">Purple gromwell</name>
    <name type="synonym">Lithospermum officinale var. erythrorhizon</name>
    <dbReference type="NCBI Taxonomy" id="34254"/>
    <lineage>
        <taxon>Eukaryota</taxon>
        <taxon>Viridiplantae</taxon>
        <taxon>Streptophyta</taxon>
        <taxon>Embryophyta</taxon>
        <taxon>Tracheophyta</taxon>
        <taxon>Spermatophyta</taxon>
        <taxon>Magnoliopsida</taxon>
        <taxon>eudicotyledons</taxon>
        <taxon>Gunneridae</taxon>
        <taxon>Pentapetalae</taxon>
        <taxon>asterids</taxon>
        <taxon>lamiids</taxon>
        <taxon>Boraginales</taxon>
        <taxon>Boraginaceae</taxon>
        <taxon>Boraginoideae</taxon>
        <taxon>Lithospermeae</taxon>
        <taxon>Lithospermum</taxon>
    </lineage>
</organism>
<keyword evidence="4" id="KW-1185">Reference proteome</keyword>
<dbReference type="Gene3D" id="1.10.287.110">
    <property type="entry name" value="DnaJ domain"/>
    <property type="match status" value="1"/>
</dbReference>
<proteinExistence type="predicted"/>
<evidence type="ECO:0000313" key="3">
    <source>
        <dbReference type="EMBL" id="GAA0143718.1"/>
    </source>
</evidence>
<dbReference type="SUPFAM" id="SSF46565">
    <property type="entry name" value="Chaperone J-domain"/>
    <property type="match status" value="1"/>
</dbReference>
<dbReference type="PANTHER" id="PTHR44137">
    <property type="entry name" value="BNAC03G44070D PROTEIN"/>
    <property type="match status" value="1"/>
</dbReference>
<dbReference type="PROSITE" id="PS50076">
    <property type="entry name" value="DNAJ_2"/>
    <property type="match status" value="1"/>
</dbReference>
<dbReference type="PANTHER" id="PTHR44137:SF32">
    <property type="entry name" value="DNAJ HEAT SHOCK AMINO-TERMINAL DOMAIN PROTEIN"/>
    <property type="match status" value="1"/>
</dbReference>
<evidence type="ECO:0000313" key="4">
    <source>
        <dbReference type="Proteomes" id="UP001454036"/>
    </source>
</evidence>
<dbReference type="SMART" id="SM00271">
    <property type="entry name" value="DnaJ"/>
    <property type="match status" value="1"/>
</dbReference>
<feature type="domain" description="J" evidence="2">
    <location>
        <begin position="66"/>
        <end position="130"/>
    </location>
</feature>
<protein>
    <recommendedName>
        <fullName evidence="2">J domain-containing protein</fullName>
    </recommendedName>
</protein>
<dbReference type="InterPro" id="IPR056988">
    <property type="entry name" value="Zn_ribbon_pln"/>
</dbReference>
<dbReference type="InterPro" id="IPR001623">
    <property type="entry name" value="DnaJ_domain"/>
</dbReference>
<reference evidence="3 4" key="1">
    <citation type="submission" date="2024-01" db="EMBL/GenBank/DDBJ databases">
        <title>The complete chloroplast genome sequence of Lithospermum erythrorhizon: insights into the phylogenetic relationship among Boraginaceae species and the maternal lineages of purple gromwells.</title>
        <authorList>
            <person name="Okada T."/>
            <person name="Watanabe K."/>
        </authorList>
    </citation>
    <scope>NUCLEOTIDE SEQUENCE [LARGE SCALE GENOMIC DNA]</scope>
</reference>
<accession>A0AAV3P163</accession>
<dbReference type="PRINTS" id="PR00625">
    <property type="entry name" value="JDOMAIN"/>
</dbReference>
<feature type="region of interest" description="Disordered" evidence="1">
    <location>
        <begin position="435"/>
        <end position="457"/>
    </location>
</feature>
<dbReference type="Pfam" id="PF11926">
    <property type="entry name" value="DUF3444"/>
    <property type="match status" value="1"/>
</dbReference>
<sequence>MDCNKDEAVRAKTIAERKLESKDYSGAKIFALKAQNLFPGLEGISQMLTTIDVYVSSENKISGEGDWYGVLGVTPSVDDETLRKQYRKLALVLHPDKNKSVGADGAFKLLSEAWRLLSDKSKRSAYNQRRSLKGFQQKVKTQPSSPSAFSWATEFHKFSNRSAAAQKVHNSTAPAPPKVVPTSSQQRTDTFWTSCHLCKMHHEYLKLYLNTTLLCPNCRKLFIAKETAPPSGHFKSSNLSSRQYYQGSTARSSSGSLDPGINVPRSIPSGHSSYIYSDLHGGVPPRNAGGNSLDPSACFTQEQGIMQRDRNNIIRSFFKEQTFLKKSRVGADDYPFGANMNHHATMGNNSFRNFSSGSTKSGRNARWVDGFPGTHQKSKGFRQLTLMDLRKMLMGKARNEIQMNLNNWKSKTAAEPSDVKKENVEKANQAKYKKTPHVGNGIDKNSASKRSDPVNSSYSVSNVANDDFAAESMSVPDPDFHDFDMDRSESSFGEGEIWAAYDDDDSMPRYYAFISKVISRMPFKVRLSWLNSKTNNEFSTINWVGSGFYKTCGEFRVGRYEVNNTINSFSHKVKWFKGPPGTIHIFPKKGDVWALYSNWSPDWNKHTPDEVRHKYEMALVLDDYSEEQGISVAPLVKDVGFRTVFYPHMDPKKIKRIPKEEMFRFSHQVPNYSLTGEEVKSAPKNCQELDPAATPDELHQIASEDEEGQATINHEDAKVMEMQSTAQVG</sequence>
<dbReference type="Pfam" id="PF23551">
    <property type="entry name" value="Zn_ribbon_20"/>
    <property type="match status" value="1"/>
</dbReference>
<evidence type="ECO:0000256" key="1">
    <source>
        <dbReference type="SAM" id="MobiDB-lite"/>
    </source>
</evidence>
<evidence type="ECO:0000259" key="2">
    <source>
        <dbReference type="PROSITE" id="PS50076"/>
    </source>
</evidence>